<protein>
    <submittedName>
        <fullName evidence="2">Phosphoinositide 5-phosphatase</fullName>
    </submittedName>
</protein>
<organism evidence="2 3">
    <name type="scientific">Pichia kluyveri</name>
    <name type="common">Yeast</name>
    <dbReference type="NCBI Taxonomy" id="36015"/>
    <lineage>
        <taxon>Eukaryota</taxon>
        <taxon>Fungi</taxon>
        <taxon>Dikarya</taxon>
        <taxon>Ascomycota</taxon>
        <taxon>Saccharomycotina</taxon>
        <taxon>Pichiomycetes</taxon>
        <taxon>Pichiales</taxon>
        <taxon>Pichiaceae</taxon>
        <taxon>Pichia</taxon>
    </lineage>
</organism>
<dbReference type="Proteomes" id="UP001378960">
    <property type="component" value="Unassembled WGS sequence"/>
</dbReference>
<evidence type="ECO:0000313" key="3">
    <source>
        <dbReference type="Proteomes" id="UP001378960"/>
    </source>
</evidence>
<dbReference type="PANTHER" id="PTHR11200:SF275">
    <property type="entry name" value="LD06095P"/>
    <property type="match status" value="1"/>
</dbReference>
<dbReference type="PANTHER" id="PTHR11200">
    <property type="entry name" value="INOSITOL 5-PHOSPHATASE"/>
    <property type="match status" value="1"/>
</dbReference>
<dbReference type="InterPro" id="IPR046985">
    <property type="entry name" value="IP5"/>
</dbReference>
<dbReference type="SMART" id="SM00128">
    <property type="entry name" value="IPPc"/>
    <property type="match status" value="1"/>
</dbReference>
<dbReference type="GO" id="GO:0004439">
    <property type="term" value="F:phosphatidylinositol-4,5-bisphosphate 5-phosphatase activity"/>
    <property type="evidence" value="ECO:0007669"/>
    <property type="project" value="TreeGrafter"/>
</dbReference>
<sequence length="369" mass="41898">MSSLFILTFNCAKTLPINEHFYNAIESKLPENISDLYVFGFQEISSILESTSNTTIKKLLQTLSEGLISILNEKYDNLNFKNVPVVNIGAIGLIIITPFYDKINQIYNSIGYPVGHLYTTLKGGIGIRIQFNNIEFTFVSMHLNAGEKLSHILRRNSDLFDIINNLSFEDGWSVLKPNSHCFIFGDLNYRATNAHGLVDCDEGHGDNELLRSDELNLLRKDSIILKGFDEANIDFKPTYKRVPGSGSFRSNRIPSYCDRILYLEHSDELNNNKSKYKVIEYDSIEECKISDHIPVYLEIDIPNSTPDINSNNLTIQNRLLLKKNSRIIVISNITTLLMGTGIYLTMTNQGRILGITLTILLYSLYKVFV</sequence>
<dbReference type="SUPFAM" id="SSF56219">
    <property type="entry name" value="DNase I-like"/>
    <property type="match status" value="1"/>
</dbReference>
<dbReference type="AlphaFoldDB" id="A0AAV5QYW8"/>
<proteinExistence type="predicted"/>
<dbReference type="InterPro" id="IPR000300">
    <property type="entry name" value="IPPc"/>
</dbReference>
<dbReference type="GO" id="GO:0046856">
    <property type="term" value="P:phosphatidylinositol dephosphorylation"/>
    <property type="evidence" value="ECO:0007669"/>
    <property type="project" value="InterPro"/>
</dbReference>
<name>A0AAV5QYW8_PICKL</name>
<evidence type="ECO:0000259" key="1">
    <source>
        <dbReference type="SMART" id="SM00128"/>
    </source>
</evidence>
<dbReference type="Pfam" id="PF22669">
    <property type="entry name" value="Exo_endo_phos2"/>
    <property type="match status" value="1"/>
</dbReference>
<evidence type="ECO:0000313" key="2">
    <source>
        <dbReference type="EMBL" id="GMM43631.1"/>
    </source>
</evidence>
<accession>A0AAV5QYW8</accession>
<comment type="caution">
    <text evidence="2">The sequence shown here is derived from an EMBL/GenBank/DDBJ whole genome shotgun (WGS) entry which is preliminary data.</text>
</comment>
<dbReference type="Gene3D" id="3.60.10.10">
    <property type="entry name" value="Endonuclease/exonuclease/phosphatase"/>
    <property type="match status" value="1"/>
</dbReference>
<gene>
    <name evidence="2" type="ORF">DAPK24_002060</name>
</gene>
<dbReference type="EMBL" id="BTGB01000001">
    <property type="protein sequence ID" value="GMM43631.1"/>
    <property type="molecule type" value="Genomic_DNA"/>
</dbReference>
<reference evidence="2 3" key="1">
    <citation type="journal article" date="2023" name="Elife">
        <title>Identification of key yeast species and microbe-microbe interactions impacting larval growth of Drosophila in the wild.</title>
        <authorList>
            <person name="Mure A."/>
            <person name="Sugiura Y."/>
            <person name="Maeda R."/>
            <person name="Honda K."/>
            <person name="Sakurai N."/>
            <person name="Takahashi Y."/>
            <person name="Watada M."/>
            <person name="Katoh T."/>
            <person name="Gotoh A."/>
            <person name="Gotoh Y."/>
            <person name="Taniguchi I."/>
            <person name="Nakamura K."/>
            <person name="Hayashi T."/>
            <person name="Katayama T."/>
            <person name="Uemura T."/>
            <person name="Hattori Y."/>
        </authorList>
    </citation>
    <scope>NUCLEOTIDE SEQUENCE [LARGE SCALE GENOMIC DNA]</scope>
    <source>
        <strain evidence="2 3">PK-24</strain>
    </source>
</reference>
<feature type="domain" description="Inositol polyphosphate-related phosphatase" evidence="1">
    <location>
        <begin position="1"/>
        <end position="307"/>
    </location>
</feature>
<dbReference type="InterPro" id="IPR036691">
    <property type="entry name" value="Endo/exonu/phosph_ase_sf"/>
</dbReference>
<keyword evidence="3" id="KW-1185">Reference proteome</keyword>